<dbReference type="Pfam" id="PF02976">
    <property type="entry name" value="MutH"/>
    <property type="match status" value="1"/>
</dbReference>
<keyword evidence="5 7" id="KW-0378">Hydrolase</keyword>
<dbReference type="Gene3D" id="3.40.600.10">
    <property type="entry name" value="DNA mismatch repair MutH/Restriction endonuclease, type II"/>
    <property type="match status" value="1"/>
</dbReference>
<dbReference type="SUPFAM" id="SSF52980">
    <property type="entry name" value="Restriction endonuclease-like"/>
    <property type="match status" value="1"/>
</dbReference>
<keyword evidence="10" id="KW-1185">Reference proteome</keyword>
<evidence type="ECO:0000256" key="1">
    <source>
        <dbReference type="ARBA" id="ARBA00022490"/>
    </source>
</evidence>
<accession>A0ABS3CQ79</accession>
<comment type="subcellular location">
    <subcellularLocation>
        <location evidence="7">Cytoplasm</location>
    </subcellularLocation>
</comment>
<evidence type="ECO:0000256" key="5">
    <source>
        <dbReference type="ARBA" id="ARBA00022801"/>
    </source>
</evidence>
<keyword evidence="1 7" id="KW-0963">Cytoplasm</keyword>
<dbReference type="RefSeq" id="WP_206592266.1">
    <property type="nucleotide sequence ID" value="NZ_JAFKCS010000001.1"/>
</dbReference>
<keyword evidence="3 7" id="KW-0255">Endonuclease</keyword>
<keyword evidence="4 7" id="KW-0227">DNA damage</keyword>
<dbReference type="Proteomes" id="UP000663992">
    <property type="component" value="Unassembled WGS sequence"/>
</dbReference>
<comment type="function">
    <text evidence="7">Sequence-specific endonuclease that cleaves unmethylated GATC sequences. It is involved in DNA mismatch repair.</text>
</comment>
<dbReference type="NCBIfam" id="NF003458">
    <property type="entry name" value="PRK05070.1"/>
    <property type="match status" value="1"/>
</dbReference>
<dbReference type="InterPro" id="IPR037057">
    <property type="entry name" value="DNA_rep_MutH/T2_RE_sf"/>
</dbReference>
<dbReference type="EMBL" id="JAFKCS010000001">
    <property type="protein sequence ID" value="MBN7818440.1"/>
    <property type="molecule type" value="Genomic_DNA"/>
</dbReference>
<proteinExistence type="inferred from homology"/>
<feature type="domain" description="DNA mismatch repair MutH/Type II restriction enzyme Sau3AI" evidence="8">
    <location>
        <begin position="56"/>
        <end position="154"/>
    </location>
</feature>
<evidence type="ECO:0000256" key="6">
    <source>
        <dbReference type="ARBA" id="ARBA00023204"/>
    </source>
</evidence>
<evidence type="ECO:0000256" key="3">
    <source>
        <dbReference type="ARBA" id="ARBA00022759"/>
    </source>
</evidence>
<comment type="caution">
    <text evidence="9">The sequence shown here is derived from an EMBL/GenBank/DDBJ whole genome shotgun (WGS) entry which is preliminary data.</text>
</comment>
<dbReference type="HAMAP" id="MF_00759">
    <property type="entry name" value="MutH"/>
    <property type="match status" value="1"/>
</dbReference>
<reference evidence="9 10" key="1">
    <citation type="submission" date="2021-03" db="EMBL/GenBank/DDBJ databases">
        <title>novel species isolated from a fishpond in China.</title>
        <authorList>
            <person name="Lu H."/>
            <person name="Cai Z."/>
        </authorList>
    </citation>
    <scope>NUCLEOTIDE SEQUENCE [LARGE SCALE GENOMIC DNA]</scope>
    <source>
        <strain evidence="9 10">Y57</strain>
    </source>
</reference>
<evidence type="ECO:0000256" key="2">
    <source>
        <dbReference type="ARBA" id="ARBA00022722"/>
    </source>
</evidence>
<name>A0ABS3CQ79_9ALTE</name>
<comment type="similarity">
    <text evidence="7">Belongs to the MutH family.</text>
</comment>
<evidence type="ECO:0000313" key="10">
    <source>
        <dbReference type="Proteomes" id="UP000663992"/>
    </source>
</evidence>
<keyword evidence="2 7" id="KW-0540">Nuclease</keyword>
<evidence type="ECO:0000256" key="4">
    <source>
        <dbReference type="ARBA" id="ARBA00022763"/>
    </source>
</evidence>
<protein>
    <recommendedName>
        <fullName evidence="7">DNA mismatch repair protein MutH</fullName>
    </recommendedName>
    <alternativeName>
        <fullName evidence="7">Methyl-directed mismatch repair protein</fullName>
    </alternativeName>
</protein>
<dbReference type="InterPro" id="IPR011337">
    <property type="entry name" value="DNA_rep_MutH/RE_typeII_Sau3AI"/>
</dbReference>
<evidence type="ECO:0000256" key="7">
    <source>
        <dbReference type="HAMAP-Rule" id="MF_00759"/>
    </source>
</evidence>
<sequence length="226" mass="25180">MQPASQPPQSVEQLLERAQALAGYSLGELADLANLQTPADFRRHKGWSGQLLETWLGAEAGSKPEQDFPELGVELKTLPIDSQGKPLETTYVCYAPLTGIAGISWEHSNVKNKLACVCWVPIEACRDIPPAQRRVASAFLWQPNARQEQALRQDWEEIMEMIALGQVENITARHGEVLQLRPKAADGNALTQAIGKDGQWIQTRPRGFYLKKNFTQALLQHAFLDL</sequence>
<dbReference type="NCBIfam" id="TIGR02248">
    <property type="entry name" value="mutH_TIGR"/>
    <property type="match status" value="1"/>
</dbReference>
<gene>
    <name evidence="7 9" type="primary">mutH</name>
    <name evidence="9" type="ORF">J0A65_01115</name>
</gene>
<evidence type="ECO:0000259" key="8">
    <source>
        <dbReference type="SMART" id="SM00927"/>
    </source>
</evidence>
<evidence type="ECO:0000313" key="9">
    <source>
        <dbReference type="EMBL" id="MBN7818440.1"/>
    </source>
</evidence>
<dbReference type="GO" id="GO:0004519">
    <property type="term" value="F:endonuclease activity"/>
    <property type="evidence" value="ECO:0007669"/>
    <property type="project" value="UniProtKB-KW"/>
</dbReference>
<dbReference type="SMART" id="SM00927">
    <property type="entry name" value="MutH"/>
    <property type="match status" value="1"/>
</dbReference>
<dbReference type="InterPro" id="IPR004230">
    <property type="entry name" value="DNA_mismatch_repair_MutH"/>
</dbReference>
<dbReference type="CDD" id="cd00583">
    <property type="entry name" value="MutH-like"/>
    <property type="match status" value="1"/>
</dbReference>
<keyword evidence="6 7" id="KW-0234">DNA repair</keyword>
<organism evidence="9 10">
    <name type="scientific">Bowmanella yangjiangensis</name>
    <dbReference type="NCBI Taxonomy" id="2811230"/>
    <lineage>
        <taxon>Bacteria</taxon>
        <taxon>Pseudomonadati</taxon>
        <taxon>Pseudomonadota</taxon>
        <taxon>Gammaproteobacteria</taxon>
        <taxon>Alteromonadales</taxon>
        <taxon>Alteromonadaceae</taxon>
        <taxon>Bowmanella</taxon>
    </lineage>
</organism>
<dbReference type="InterPro" id="IPR011335">
    <property type="entry name" value="Restrct_endonuc-II-like"/>
</dbReference>